<gene>
    <name evidence="2" type="ORF">HMPREF9306_01952</name>
</gene>
<dbReference type="STRING" id="883161.HMPREF9306_01952"/>
<accession>S2VXY9</accession>
<dbReference type="AlphaFoldDB" id="S2VXY9"/>
<dbReference type="HOGENOM" id="CLU_2635199_0_0_11"/>
<evidence type="ECO:0000313" key="2">
    <source>
        <dbReference type="EMBL" id="EPD32383.1"/>
    </source>
</evidence>
<keyword evidence="1" id="KW-0472">Membrane</keyword>
<keyword evidence="3" id="KW-1185">Reference proteome</keyword>
<protein>
    <submittedName>
        <fullName evidence="2">Uncharacterized protein</fullName>
    </submittedName>
</protein>
<name>S2VXY9_9ACTN</name>
<evidence type="ECO:0000313" key="3">
    <source>
        <dbReference type="Proteomes" id="UP000014417"/>
    </source>
</evidence>
<keyword evidence="1" id="KW-1133">Transmembrane helix</keyword>
<dbReference type="Proteomes" id="UP000014417">
    <property type="component" value="Unassembled WGS sequence"/>
</dbReference>
<comment type="caution">
    <text evidence="2">The sequence shown here is derived from an EMBL/GenBank/DDBJ whole genome shotgun (WGS) entry which is preliminary data.</text>
</comment>
<keyword evidence="1" id="KW-0812">Transmembrane</keyword>
<dbReference type="RefSeq" id="WP_016456758.1">
    <property type="nucleotide sequence ID" value="NZ_KE150269.1"/>
</dbReference>
<feature type="transmembrane region" description="Helical" evidence="1">
    <location>
        <begin position="37"/>
        <end position="56"/>
    </location>
</feature>
<evidence type="ECO:0000256" key="1">
    <source>
        <dbReference type="SAM" id="Phobius"/>
    </source>
</evidence>
<proteinExistence type="predicted"/>
<dbReference type="EMBL" id="AGZR01000009">
    <property type="protein sequence ID" value="EPD32383.1"/>
    <property type="molecule type" value="Genomic_DNA"/>
</dbReference>
<reference evidence="2 3" key="1">
    <citation type="submission" date="2013-04" db="EMBL/GenBank/DDBJ databases">
        <title>The Genome Sequence of Propionimicrobium lymphophilum ACS-093-V-SCH5.</title>
        <authorList>
            <consortium name="The Broad Institute Genomics Platform"/>
            <person name="Earl A."/>
            <person name="Ward D."/>
            <person name="Feldgarden M."/>
            <person name="Gevers D."/>
            <person name="Saerens B."/>
            <person name="Vaneechoutte M."/>
            <person name="Walker B."/>
            <person name="Young S."/>
            <person name="Zeng Q."/>
            <person name="Gargeya S."/>
            <person name="Fitzgerald M."/>
            <person name="Haas B."/>
            <person name="Abouelleil A."/>
            <person name="Allen A.W."/>
            <person name="Alvarado L."/>
            <person name="Arachchi H.M."/>
            <person name="Berlin A.M."/>
            <person name="Chapman S.B."/>
            <person name="Gainer-Dewar J."/>
            <person name="Goldberg J."/>
            <person name="Griggs A."/>
            <person name="Gujja S."/>
            <person name="Hansen M."/>
            <person name="Howarth C."/>
            <person name="Imamovic A."/>
            <person name="Ireland A."/>
            <person name="Larimer J."/>
            <person name="McCowan C."/>
            <person name="Murphy C."/>
            <person name="Pearson M."/>
            <person name="Poon T.W."/>
            <person name="Priest M."/>
            <person name="Roberts A."/>
            <person name="Saif S."/>
            <person name="Shea T."/>
            <person name="Sisk P."/>
            <person name="Sykes S."/>
            <person name="Wortman J."/>
            <person name="Nusbaum C."/>
            <person name="Birren B."/>
        </authorList>
    </citation>
    <scope>NUCLEOTIDE SEQUENCE [LARGE SCALE GENOMIC DNA]</scope>
    <source>
        <strain evidence="2 3">ACS-093-V-SCH5</strain>
    </source>
</reference>
<sequence length="77" mass="8844">MFYYRKALPSALLVTLIVIISQVLTTLANMPENINRHLIFCAALDVIIFLACFFLFRLRPQAEKMDATTVELKEPEL</sequence>
<organism evidence="2 3">
    <name type="scientific">Propionimicrobium lymphophilum ACS-093-V-SCH5</name>
    <dbReference type="NCBI Taxonomy" id="883161"/>
    <lineage>
        <taxon>Bacteria</taxon>
        <taxon>Bacillati</taxon>
        <taxon>Actinomycetota</taxon>
        <taxon>Actinomycetes</taxon>
        <taxon>Propionibacteriales</taxon>
        <taxon>Propionibacteriaceae</taxon>
        <taxon>Propionimicrobium</taxon>
    </lineage>
</organism>